<dbReference type="Pfam" id="PF00431">
    <property type="entry name" value="CUB"/>
    <property type="match status" value="2"/>
</dbReference>
<dbReference type="SMART" id="SM00042">
    <property type="entry name" value="CUB"/>
    <property type="match status" value="2"/>
</dbReference>
<dbReference type="SUPFAM" id="SSF56436">
    <property type="entry name" value="C-type lectin-like"/>
    <property type="match status" value="1"/>
</dbReference>
<keyword evidence="2" id="KW-1015">Disulfide bond</keyword>
<evidence type="ECO:0000259" key="4">
    <source>
        <dbReference type="PROSITE" id="PS01180"/>
    </source>
</evidence>
<dbReference type="OrthoDB" id="5808499at2759"/>
<dbReference type="PANTHER" id="PTHR24251">
    <property type="entry name" value="OVOCHYMASE-RELATED"/>
    <property type="match status" value="1"/>
</dbReference>
<dbReference type="Pfam" id="PF00059">
    <property type="entry name" value="Lectin_C"/>
    <property type="match status" value="1"/>
</dbReference>
<dbReference type="PANTHER" id="PTHR24251:SF30">
    <property type="entry name" value="MEMBRANE FRIZZLED-RELATED PROTEIN"/>
    <property type="match status" value="1"/>
</dbReference>
<dbReference type="OMA" id="SVAPFNY"/>
<dbReference type="InterPro" id="IPR035914">
    <property type="entry name" value="Sperma_CUB_dom_sf"/>
</dbReference>
<sequence>MVLQAEMTVLLQLTTGHPIPPWVGAARVSNSTWKWNTGSSVSSTFWAKGEPSIYGDCATLRSGSVPGMSSCPCYNQQPALCKLKPKLCNDGDFGGASVRFGTINSPGFPNQYYNNLDCYYQLRSPTTTYITITFDPVKIENYFDYVEIFDGGNKTKLIGQMDTYMPSKNTFESTTNNMLVYFHTDSMITDVGWSAQWSAKVKSSPIVQNGTSGEMSSPNYPNNYGPFLEQMYFINSDGNSSIFAMFDAFRTESNYDYLEIYDGGDIQSKLLANFSGANLATNTVQTTGNRMTMRFITDGSLQFFGWHMIWNNV</sequence>
<evidence type="ECO:0000313" key="6">
    <source>
        <dbReference type="Proteomes" id="UP000025227"/>
    </source>
</evidence>
<dbReference type="CDD" id="cd00037">
    <property type="entry name" value="CLECT"/>
    <property type="match status" value="1"/>
</dbReference>
<dbReference type="Gene3D" id="2.60.120.290">
    <property type="entry name" value="Spermadhesin, CUB domain"/>
    <property type="match status" value="2"/>
</dbReference>
<evidence type="ECO:0000259" key="5">
    <source>
        <dbReference type="PROSITE" id="PS50041"/>
    </source>
</evidence>
<feature type="domain" description="CUB" evidence="4">
    <location>
        <begin position="203"/>
        <end position="313"/>
    </location>
</feature>
<proteinExistence type="predicted"/>
<name>A0A7I4YVA3_HAECO</name>
<dbReference type="CDD" id="cd00041">
    <property type="entry name" value="CUB"/>
    <property type="match status" value="2"/>
</dbReference>
<reference evidence="7" key="1">
    <citation type="submission" date="2020-12" db="UniProtKB">
        <authorList>
            <consortium name="WormBaseParasite"/>
        </authorList>
    </citation>
    <scope>IDENTIFICATION</scope>
    <source>
        <strain evidence="7">MHco3</strain>
    </source>
</reference>
<dbReference type="PROSITE" id="PS50041">
    <property type="entry name" value="C_TYPE_LECTIN_2"/>
    <property type="match status" value="1"/>
</dbReference>
<feature type="domain" description="CUB" evidence="4">
    <location>
        <begin position="88"/>
        <end position="200"/>
    </location>
</feature>
<feature type="domain" description="C-type lectin" evidence="5">
    <location>
        <begin position="1"/>
        <end position="82"/>
    </location>
</feature>
<evidence type="ECO:0000313" key="7">
    <source>
        <dbReference type="WBParaSite" id="HCON_00142570-00001"/>
    </source>
</evidence>
<keyword evidence="1" id="KW-0677">Repeat</keyword>
<evidence type="ECO:0000256" key="1">
    <source>
        <dbReference type="ARBA" id="ARBA00022737"/>
    </source>
</evidence>
<dbReference type="PROSITE" id="PS01180">
    <property type="entry name" value="CUB"/>
    <property type="match status" value="2"/>
</dbReference>
<dbReference type="AlphaFoldDB" id="A0A7I4YVA3"/>
<dbReference type="InterPro" id="IPR000859">
    <property type="entry name" value="CUB_dom"/>
</dbReference>
<dbReference type="InterPro" id="IPR001304">
    <property type="entry name" value="C-type_lectin-like"/>
</dbReference>
<dbReference type="SUPFAM" id="SSF49854">
    <property type="entry name" value="Spermadhesin, CUB domain"/>
    <property type="match status" value="2"/>
</dbReference>
<accession>A0A7I4YVA3</accession>
<dbReference type="Gene3D" id="3.10.100.10">
    <property type="entry name" value="Mannose-Binding Protein A, subunit A"/>
    <property type="match status" value="1"/>
</dbReference>
<keyword evidence="6" id="KW-1185">Reference proteome</keyword>
<comment type="caution">
    <text evidence="3">Lacks conserved residue(s) required for the propagation of feature annotation.</text>
</comment>
<organism evidence="6 7">
    <name type="scientific">Haemonchus contortus</name>
    <name type="common">Barber pole worm</name>
    <dbReference type="NCBI Taxonomy" id="6289"/>
    <lineage>
        <taxon>Eukaryota</taxon>
        <taxon>Metazoa</taxon>
        <taxon>Ecdysozoa</taxon>
        <taxon>Nematoda</taxon>
        <taxon>Chromadorea</taxon>
        <taxon>Rhabditida</taxon>
        <taxon>Rhabditina</taxon>
        <taxon>Rhabditomorpha</taxon>
        <taxon>Strongyloidea</taxon>
        <taxon>Trichostrongylidae</taxon>
        <taxon>Haemonchus</taxon>
    </lineage>
</organism>
<dbReference type="InterPro" id="IPR016186">
    <property type="entry name" value="C-type_lectin-like/link_sf"/>
</dbReference>
<evidence type="ECO:0000256" key="3">
    <source>
        <dbReference type="PROSITE-ProRule" id="PRU00059"/>
    </source>
</evidence>
<dbReference type="WBParaSite" id="HCON_00142570-00001">
    <property type="protein sequence ID" value="HCON_00142570-00001"/>
    <property type="gene ID" value="HCON_00142570"/>
</dbReference>
<dbReference type="InterPro" id="IPR016187">
    <property type="entry name" value="CTDL_fold"/>
</dbReference>
<evidence type="ECO:0000256" key="2">
    <source>
        <dbReference type="ARBA" id="ARBA00023157"/>
    </source>
</evidence>
<dbReference type="Proteomes" id="UP000025227">
    <property type="component" value="Unplaced"/>
</dbReference>
<protein>
    <submittedName>
        <fullName evidence="7">C-type lectin and CUB domain containing protein</fullName>
    </submittedName>
</protein>